<dbReference type="SMART" id="SM00091">
    <property type="entry name" value="PAS"/>
    <property type="match status" value="2"/>
</dbReference>
<organism evidence="5 6">
    <name type="scientific">Comamonas kerstersii</name>
    <dbReference type="NCBI Taxonomy" id="225992"/>
    <lineage>
        <taxon>Bacteria</taxon>
        <taxon>Pseudomonadati</taxon>
        <taxon>Pseudomonadota</taxon>
        <taxon>Betaproteobacteria</taxon>
        <taxon>Burkholderiales</taxon>
        <taxon>Comamonadaceae</taxon>
        <taxon>Comamonas</taxon>
    </lineage>
</organism>
<dbReference type="InterPro" id="IPR001610">
    <property type="entry name" value="PAC"/>
</dbReference>
<proteinExistence type="predicted"/>
<dbReference type="SMART" id="SM00086">
    <property type="entry name" value="PAC"/>
    <property type="match status" value="2"/>
</dbReference>
<dbReference type="InterPro" id="IPR000700">
    <property type="entry name" value="PAS-assoc_C"/>
</dbReference>
<dbReference type="PROSITE" id="PS50924">
    <property type="entry name" value="MHYT"/>
    <property type="match status" value="1"/>
</dbReference>
<dbReference type="Pfam" id="PF00990">
    <property type="entry name" value="GGDEF"/>
    <property type="match status" value="1"/>
</dbReference>
<dbReference type="Pfam" id="PF00989">
    <property type="entry name" value="PAS"/>
    <property type="match status" value="1"/>
</dbReference>
<gene>
    <name evidence="5" type="ORF">B5M06_14355</name>
</gene>
<evidence type="ECO:0000313" key="5">
    <source>
        <dbReference type="EMBL" id="AQZ99257.1"/>
    </source>
</evidence>
<name>A0A1V0BH73_9BURK</name>
<evidence type="ECO:0000256" key="1">
    <source>
        <dbReference type="PROSITE-ProRule" id="PRU00244"/>
    </source>
</evidence>
<dbReference type="InterPro" id="IPR000160">
    <property type="entry name" value="GGDEF_dom"/>
</dbReference>
<keyword evidence="1" id="KW-1133">Transmembrane helix</keyword>
<feature type="transmembrane region" description="Helical" evidence="1">
    <location>
        <begin position="94"/>
        <end position="113"/>
    </location>
</feature>
<feature type="transmembrane region" description="Helical" evidence="1">
    <location>
        <begin position="199"/>
        <end position="220"/>
    </location>
</feature>
<evidence type="ECO:0000259" key="4">
    <source>
        <dbReference type="PROSITE" id="PS50924"/>
    </source>
</evidence>
<dbReference type="Proteomes" id="UP000242792">
    <property type="component" value="Chromosome"/>
</dbReference>
<dbReference type="GO" id="GO:0006355">
    <property type="term" value="P:regulation of DNA-templated transcription"/>
    <property type="evidence" value="ECO:0007669"/>
    <property type="project" value="InterPro"/>
</dbReference>
<dbReference type="SUPFAM" id="SSF55073">
    <property type="entry name" value="Nucleotide cyclase"/>
    <property type="match status" value="1"/>
</dbReference>
<dbReference type="AlphaFoldDB" id="A0A1V0BH73"/>
<dbReference type="Gene3D" id="3.30.450.20">
    <property type="entry name" value="PAS domain"/>
    <property type="match status" value="2"/>
</dbReference>
<dbReference type="PROSITE" id="PS50113">
    <property type="entry name" value="PAC"/>
    <property type="match status" value="2"/>
</dbReference>
<dbReference type="InterPro" id="IPR035965">
    <property type="entry name" value="PAS-like_dom_sf"/>
</dbReference>
<dbReference type="Pfam" id="PF13426">
    <property type="entry name" value="PAS_9"/>
    <property type="match status" value="1"/>
</dbReference>
<dbReference type="NCBIfam" id="TIGR00229">
    <property type="entry name" value="sensory_box"/>
    <property type="match status" value="2"/>
</dbReference>
<dbReference type="InterPro" id="IPR005330">
    <property type="entry name" value="MHYT_dom"/>
</dbReference>
<feature type="transmembrane region" description="Helical" evidence="1">
    <location>
        <begin position="59"/>
        <end position="82"/>
    </location>
</feature>
<feature type="transmembrane region" description="Helical" evidence="1">
    <location>
        <begin position="25"/>
        <end position="47"/>
    </location>
</feature>
<feature type="transmembrane region" description="Helical" evidence="1">
    <location>
        <begin position="125"/>
        <end position="148"/>
    </location>
</feature>
<dbReference type="PANTHER" id="PTHR44757">
    <property type="entry name" value="DIGUANYLATE CYCLASE DGCP"/>
    <property type="match status" value="1"/>
</dbReference>
<dbReference type="SUPFAM" id="SSF55785">
    <property type="entry name" value="PYP-like sensor domain (PAS domain)"/>
    <property type="match status" value="2"/>
</dbReference>
<dbReference type="CDD" id="cd00130">
    <property type="entry name" value="PAS"/>
    <property type="match status" value="2"/>
</dbReference>
<feature type="domain" description="MHYT" evidence="4">
    <location>
        <begin position="23"/>
        <end position="219"/>
    </location>
</feature>
<dbReference type="InterPro" id="IPR013767">
    <property type="entry name" value="PAS_fold"/>
</dbReference>
<evidence type="ECO:0000259" key="2">
    <source>
        <dbReference type="PROSITE" id="PS50112"/>
    </source>
</evidence>
<sequence length="683" mass="75733">MLGLSVFEHINVPSSHLITHVPHSLGVVLLSLLIAFVSCHIGFYILRNNQVAAAHSQQRIAWLCTAIVLGFGIWCMHFTGMLAMQLPTHVSYSVWKTAASILPSLAAAGIAIWTLQSQPMSTARMLLGGSLFGLGVTVMHYSGLGAAYIDGVVRLDLPQFLLASVAGVALSILSFASYRWVEQHARGTKLLYWRWLPPSLLAAAIANMHYLSMHAMRIALPGTSESLPSAMPDLHGSQMLSLFIVSIAGSVFVILGLAHAAMRYRAHWHAAAARDARLFAMVEAADAGFISTDARGIILEYNSMAQQLFGYTKEEVLGRSVNMLMPSPLAEQHNAFLEGHLQHVGKPITNKHREVLGIHKDGKLIPLQLSLGKAITPSGLIFVAYLQDISERKRADAQLRIAASVFHHVHEGVAIMDAHYNITDVNPSFERLMEMHRQDCIGKSLPWLYETADIPPDMSGLWHTLATEQHWQAEVLLTRSNGQVWMQRISISPVLNEIKRPHHFIVVISDISERPSLEVMLPHAELHDSSTGLPTRKLFMDRLTSQLISSHRKSTHAGVVCVQFVLDDQATPHDLNNAQRLLAQLLEQQLRCTDTLSRYSKDLLAVLLPGIKDAASFAALVDRLTRSIQEVQHHYLRFHVQMLRISHASTLDERFSASDLMEAAIHSPHARETPAVSDQRHVH</sequence>
<feature type="domain" description="PAC" evidence="3">
    <location>
        <begin position="471"/>
        <end position="523"/>
    </location>
</feature>
<dbReference type="PROSITE" id="PS50112">
    <property type="entry name" value="PAS"/>
    <property type="match status" value="1"/>
</dbReference>
<dbReference type="GeneID" id="83040497"/>
<evidence type="ECO:0000313" key="6">
    <source>
        <dbReference type="Proteomes" id="UP000242792"/>
    </source>
</evidence>
<keyword evidence="1" id="KW-0812">Transmembrane</keyword>
<dbReference type="InterPro" id="IPR000014">
    <property type="entry name" value="PAS"/>
</dbReference>
<dbReference type="EMBL" id="CP020121">
    <property type="protein sequence ID" value="AQZ99257.1"/>
    <property type="molecule type" value="Genomic_DNA"/>
</dbReference>
<feature type="transmembrane region" description="Helical" evidence="1">
    <location>
        <begin position="160"/>
        <end position="178"/>
    </location>
</feature>
<feature type="domain" description="PAS" evidence="2">
    <location>
        <begin position="274"/>
        <end position="344"/>
    </location>
</feature>
<evidence type="ECO:0000259" key="3">
    <source>
        <dbReference type="PROSITE" id="PS50113"/>
    </source>
</evidence>
<dbReference type="RefSeq" id="WP_080025272.1">
    <property type="nucleotide sequence ID" value="NZ_CP020121.1"/>
</dbReference>
<protein>
    <recommendedName>
        <fullName evidence="7">PAS domain S-box protein</fullName>
    </recommendedName>
</protein>
<feature type="domain" description="PAC" evidence="3">
    <location>
        <begin position="351"/>
        <end position="401"/>
    </location>
</feature>
<evidence type="ECO:0008006" key="7">
    <source>
        <dbReference type="Google" id="ProtNLM"/>
    </source>
</evidence>
<dbReference type="InterPro" id="IPR029787">
    <property type="entry name" value="Nucleotide_cyclase"/>
</dbReference>
<dbReference type="PANTHER" id="PTHR44757:SF2">
    <property type="entry name" value="BIOFILM ARCHITECTURE MAINTENANCE PROTEIN MBAA"/>
    <property type="match status" value="1"/>
</dbReference>
<dbReference type="OrthoDB" id="9810730at2"/>
<accession>A0A1V0BH73</accession>
<dbReference type="SMART" id="SM00267">
    <property type="entry name" value="GGDEF"/>
    <property type="match status" value="1"/>
</dbReference>
<dbReference type="KEGG" id="cke:B5M06_14355"/>
<dbReference type="GO" id="GO:0016020">
    <property type="term" value="C:membrane"/>
    <property type="evidence" value="ECO:0007669"/>
    <property type="project" value="UniProtKB-UniRule"/>
</dbReference>
<reference evidence="5 6" key="1">
    <citation type="submission" date="2017-03" db="EMBL/GenBank/DDBJ databases">
        <title>Rapid Whole Genome Sequencing of Comamonas kerstersii Causing Continuous ambulatory Peritoneal Dialysis-Associated Peritonitis.</title>
        <authorList>
            <person name="Zheng B."/>
        </authorList>
    </citation>
    <scope>NUCLEOTIDE SEQUENCE [LARGE SCALE GENOMIC DNA]</scope>
    <source>
        <strain evidence="5 6">8943</strain>
    </source>
</reference>
<dbReference type="InterPro" id="IPR052155">
    <property type="entry name" value="Biofilm_reg_signaling"/>
</dbReference>
<dbReference type="InterPro" id="IPR043128">
    <property type="entry name" value="Rev_trsase/Diguanyl_cyclase"/>
</dbReference>
<keyword evidence="1" id="KW-0472">Membrane</keyword>
<dbReference type="Pfam" id="PF03707">
    <property type="entry name" value="MHYT"/>
    <property type="match status" value="2"/>
</dbReference>
<dbReference type="Gene3D" id="3.30.70.270">
    <property type="match status" value="1"/>
</dbReference>
<feature type="transmembrane region" description="Helical" evidence="1">
    <location>
        <begin position="240"/>
        <end position="258"/>
    </location>
</feature>